<evidence type="ECO:0000313" key="3">
    <source>
        <dbReference type="Proteomes" id="UP000199433"/>
    </source>
</evidence>
<evidence type="ECO:0000256" key="1">
    <source>
        <dbReference type="SAM" id="Phobius"/>
    </source>
</evidence>
<proteinExistence type="predicted"/>
<accession>A0A1G9FL69</accession>
<keyword evidence="1" id="KW-0472">Membrane</keyword>
<dbReference type="Proteomes" id="UP000199433">
    <property type="component" value="Unassembled WGS sequence"/>
</dbReference>
<gene>
    <name evidence="2" type="ORF">SAMN04488098_108113</name>
</gene>
<dbReference type="STRING" id="426701.SAMN04488098_108113"/>
<feature type="transmembrane region" description="Helical" evidence="1">
    <location>
        <begin position="59"/>
        <end position="79"/>
    </location>
</feature>
<dbReference type="EMBL" id="FNFK01000081">
    <property type="protein sequence ID" value="SDK89188.1"/>
    <property type="molecule type" value="Genomic_DNA"/>
</dbReference>
<keyword evidence="1" id="KW-0812">Transmembrane</keyword>
<feature type="transmembrane region" description="Helical" evidence="1">
    <location>
        <begin position="12"/>
        <end position="30"/>
    </location>
</feature>
<evidence type="ECO:0000313" key="2">
    <source>
        <dbReference type="EMBL" id="SDK89188.1"/>
    </source>
</evidence>
<name>A0A1G9FL69_9LACT</name>
<organism evidence="2 3">
    <name type="scientific">Alkalibacterium thalassium</name>
    <dbReference type="NCBI Taxonomy" id="426701"/>
    <lineage>
        <taxon>Bacteria</taxon>
        <taxon>Bacillati</taxon>
        <taxon>Bacillota</taxon>
        <taxon>Bacilli</taxon>
        <taxon>Lactobacillales</taxon>
        <taxon>Carnobacteriaceae</taxon>
        <taxon>Alkalibacterium</taxon>
    </lineage>
</organism>
<keyword evidence="3" id="KW-1185">Reference proteome</keyword>
<reference evidence="3" key="1">
    <citation type="submission" date="2016-10" db="EMBL/GenBank/DDBJ databases">
        <authorList>
            <person name="Varghese N."/>
            <person name="Submissions S."/>
        </authorList>
    </citation>
    <scope>NUCLEOTIDE SEQUENCE [LARGE SCALE GENOMIC DNA]</scope>
    <source>
        <strain evidence="3">DSM 19181</strain>
    </source>
</reference>
<protein>
    <submittedName>
        <fullName evidence="2">Uncharacterized protein</fullName>
    </submittedName>
</protein>
<dbReference type="AlphaFoldDB" id="A0A1G9FL69"/>
<sequence length="92" mass="10935">MMERTLKSPRNTYFFLCLVLLLASSAYLLLYEFSLRELSSITFDGTYTLIYLFIGRPLWLLPFSLILHFYMFFSAYLLVHASLEKMCKNRIN</sequence>
<keyword evidence="1" id="KW-1133">Transmembrane helix</keyword>